<dbReference type="EMBL" id="JABCSC020000001">
    <property type="protein sequence ID" value="NSL53598.1"/>
    <property type="molecule type" value="Genomic_DNA"/>
</dbReference>
<dbReference type="PROSITE" id="PS51257">
    <property type="entry name" value="PROKAR_LIPOPROTEIN"/>
    <property type="match status" value="1"/>
</dbReference>
<evidence type="ECO:0000313" key="2">
    <source>
        <dbReference type="EMBL" id="NSL53598.1"/>
    </source>
</evidence>
<feature type="signal peptide" evidence="1">
    <location>
        <begin position="1"/>
        <end position="20"/>
    </location>
</feature>
<accession>A0ABX2IBJ3</accession>
<organism evidence="2 3">
    <name type="scientific">Uliginosibacterium aquaticum</name>
    <dbReference type="NCBI Taxonomy" id="2731212"/>
    <lineage>
        <taxon>Bacteria</taxon>
        <taxon>Pseudomonadati</taxon>
        <taxon>Pseudomonadota</taxon>
        <taxon>Betaproteobacteria</taxon>
        <taxon>Rhodocyclales</taxon>
        <taxon>Zoogloeaceae</taxon>
        <taxon>Uliginosibacterium</taxon>
    </lineage>
</organism>
<keyword evidence="1" id="KW-0732">Signal</keyword>
<protein>
    <recommendedName>
        <fullName evidence="4">Lipoprotein</fullName>
    </recommendedName>
</protein>
<evidence type="ECO:0000256" key="1">
    <source>
        <dbReference type="SAM" id="SignalP"/>
    </source>
</evidence>
<dbReference type="Proteomes" id="UP000778523">
    <property type="component" value="Unassembled WGS sequence"/>
</dbReference>
<keyword evidence="3" id="KW-1185">Reference proteome</keyword>
<evidence type="ECO:0008006" key="4">
    <source>
        <dbReference type="Google" id="ProtNLM"/>
    </source>
</evidence>
<feature type="chain" id="PRO_5045342982" description="Lipoprotein" evidence="1">
    <location>
        <begin position="21"/>
        <end position="154"/>
    </location>
</feature>
<sequence>MRCPLIVLAALLLAACAAGGGKLSRQIDQGRMQKQLRSTSHSLSYRNSCSFQDETGYKGSNRIEIEDNRVLSLATAIELPHDGGRCNFEGPGFRQTRSSPSIELLHPDGCTARLWTQGQQLTISYTHCEARCTQPQNFKKVWPVLIDMPSGRCD</sequence>
<name>A0ABX2IBJ3_9RHOO</name>
<comment type="caution">
    <text evidence="2">The sequence shown here is derived from an EMBL/GenBank/DDBJ whole genome shotgun (WGS) entry which is preliminary data.</text>
</comment>
<dbReference type="RefSeq" id="WP_170019745.1">
    <property type="nucleotide sequence ID" value="NZ_JABCSC020000001.1"/>
</dbReference>
<reference evidence="2 3" key="1">
    <citation type="submission" date="2020-06" db="EMBL/GenBank/DDBJ databases">
        <title>Draft genome of Uliginosibacterium sp. IMCC34675.</title>
        <authorList>
            <person name="Song J."/>
        </authorList>
    </citation>
    <scope>NUCLEOTIDE SEQUENCE [LARGE SCALE GENOMIC DNA]</scope>
    <source>
        <strain evidence="2 3">IMCC34675</strain>
    </source>
</reference>
<evidence type="ECO:0000313" key="3">
    <source>
        <dbReference type="Proteomes" id="UP000778523"/>
    </source>
</evidence>
<proteinExistence type="predicted"/>
<gene>
    <name evidence="2" type="ORF">HJ583_001030</name>
</gene>